<evidence type="ECO:0000313" key="9">
    <source>
        <dbReference type="Proteomes" id="UP000050786"/>
    </source>
</evidence>
<dbReference type="InterPro" id="IPR020846">
    <property type="entry name" value="MFS_dom"/>
</dbReference>
<feature type="transmembrane region" description="Helical" evidence="6">
    <location>
        <begin position="371"/>
        <end position="391"/>
    </location>
</feature>
<gene>
    <name evidence="8" type="primary">bcr_1</name>
    <name evidence="8" type="ORF">RUM4293_00588</name>
</gene>
<name>A0A0P1EIP8_9RHOB</name>
<dbReference type="Pfam" id="PF07690">
    <property type="entry name" value="MFS_1"/>
    <property type="match status" value="1"/>
</dbReference>
<feature type="domain" description="Major facilitator superfamily (MFS) profile" evidence="7">
    <location>
        <begin position="10"/>
        <end position="402"/>
    </location>
</feature>
<dbReference type="InterPro" id="IPR005829">
    <property type="entry name" value="Sugar_transporter_CS"/>
</dbReference>
<feature type="transmembrane region" description="Helical" evidence="6">
    <location>
        <begin position="102"/>
        <end position="123"/>
    </location>
</feature>
<dbReference type="GO" id="GO:0005886">
    <property type="term" value="C:plasma membrane"/>
    <property type="evidence" value="ECO:0007669"/>
    <property type="project" value="UniProtKB-SubCell"/>
</dbReference>
<feature type="transmembrane region" description="Helical" evidence="6">
    <location>
        <begin position="135"/>
        <end position="160"/>
    </location>
</feature>
<keyword evidence="5 6" id="KW-0472">Membrane</keyword>
<dbReference type="RefSeq" id="WP_058271783.1">
    <property type="nucleotide sequence ID" value="NZ_CYPS01000008.1"/>
</dbReference>
<feature type="transmembrane region" description="Helical" evidence="6">
    <location>
        <begin position="217"/>
        <end position="240"/>
    </location>
</feature>
<dbReference type="SUPFAM" id="SSF103473">
    <property type="entry name" value="MFS general substrate transporter"/>
    <property type="match status" value="1"/>
</dbReference>
<dbReference type="Proteomes" id="UP000050786">
    <property type="component" value="Unassembled WGS sequence"/>
</dbReference>
<dbReference type="AlphaFoldDB" id="A0A0P1EIP8"/>
<dbReference type="PROSITE" id="PS00216">
    <property type="entry name" value="SUGAR_TRANSPORT_1"/>
    <property type="match status" value="1"/>
</dbReference>
<dbReference type="InterPro" id="IPR011701">
    <property type="entry name" value="MFS"/>
</dbReference>
<protein>
    <submittedName>
        <fullName evidence="8">Sulfonamide resistance protein</fullName>
    </submittedName>
</protein>
<evidence type="ECO:0000256" key="2">
    <source>
        <dbReference type="ARBA" id="ARBA00022475"/>
    </source>
</evidence>
<comment type="subcellular location">
    <subcellularLocation>
        <location evidence="1">Cell membrane</location>
        <topology evidence="1">Multi-pass membrane protein</topology>
    </subcellularLocation>
</comment>
<evidence type="ECO:0000256" key="5">
    <source>
        <dbReference type="ARBA" id="ARBA00023136"/>
    </source>
</evidence>
<proteinExistence type="predicted"/>
<feature type="transmembrane region" description="Helical" evidence="6">
    <location>
        <begin position="307"/>
        <end position="330"/>
    </location>
</feature>
<dbReference type="Gene3D" id="1.20.1720.10">
    <property type="entry name" value="Multidrug resistance protein D"/>
    <property type="match status" value="1"/>
</dbReference>
<evidence type="ECO:0000313" key="8">
    <source>
        <dbReference type="EMBL" id="CUH41707.1"/>
    </source>
</evidence>
<evidence type="ECO:0000256" key="6">
    <source>
        <dbReference type="SAM" id="Phobius"/>
    </source>
</evidence>
<dbReference type="PANTHER" id="PTHR43124">
    <property type="entry name" value="PURINE EFFLUX PUMP PBUE"/>
    <property type="match status" value="1"/>
</dbReference>
<keyword evidence="2" id="KW-1003">Cell membrane</keyword>
<feature type="transmembrane region" description="Helical" evidence="6">
    <location>
        <begin position="252"/>
        <end position="273"/>
    </location>
</feature>
<evidence type="ECO:0000256" key="1">
    <source>
        <dbReference type="ARBA" id="ARBA00004651"/>
    </source>
</evidence>
<feature type="transmembrane region" description="Helical" evidence="6">
    <location>
        <begin position="77"/>
        <end position="96"/>
    </location>
</feature>
<dbReference type="InterPro" id="IPR050189">
    <property type="entry name" value="MFS_Efflux_Transporters"/>
</dbReference>
<keyword evidence="4 6" id="KW-1133">Transmembrane helix</keyword>
<accession>A0A0P1EIP8</accession>
<feature type="transmembrane region" description="Helical" evidence="6">
    <location>
        <begin position="280"/>
        <end position="301"/>
    </location>
</feature>
<organism evidence="8 9">
    <name type="scientific">Ruegeria atlantica</name>
    <dbReference type="NCBI Taxonomy" id="81569"/>
    <lineage>
        <taxon>Bacteria</taxon>
        <taxon>Pseudomonadati</taxon>
        <taxon>Pseudomonadota</taxon>
        <taxon>Alphaproteobacteria</taxon>
        <taxon>Rhodobacterales</taxon>
        <taxon>Roseobacteraceae</taxon>
        <taxon>Ruegeria</taxon>
    </lineage>
</organism>
<reference evidence="9" key="1">
    <citation type="submission" date="2015-09" db="EMBL/GenBank/DDBJ databases">
        <authorList>
            <person name="Rodrigo-Torres L."/>
            <person name="Arahal D.R."/>
        </authorList>
    </citation>
    <scope>NUCLEOTIDE SEQUENCE [LARGE SCALE GENOMIC DNA]</scope>
    <source>
        <strain evidence="9">CECT 4293</strain>
    </source>
</reference>
<dbReference type="InterPro" id="IPR036259">
    <property type="entry name" value="MFS_trans_sf"/>
</dbReference>
<feature type="transmembrane region" description="Helical" evidence="6">
    <location>
        <begin position="48"/>
        <end position="65"/>
    </location>
</feature>
<feature type="transmembrane region" description="Helical" evidence="6">
    <location>
        <begin position="166"/>
        <end position="185"/>
    </location>
</feature>
<keyword evidence="9" id="KW-1185">Reference proteome</keyword>
<dbReference type="GO" id="GO:0022857">
    <property type="term" value="F:transmembrane transporter activity"/>
    <property type="evidence" value="ECO:0007669"/>
    <property type="project" value="InterPro"/>
</dbReference>
<evidence type="ECO:0000256" key="4">
    <source>
        <dbReference type="ARBA" id="ARBA00022989"/>
    </source>
</evidence>
<dbReference type="PANTHER" id="PTHR43124:SF3">
    <property type="entry name" value="CHLORAMPHENICOL EFFLUX PUMP RV0191"/>
    <property type="match status" value="1"/>
</dbReference>
<sequence length="402" mass="42678">MANRMSRGEFVALVAMMFATIAFSIDSMLPALPNIGAQLSPDDVNKAQLILTSFVLGMGIGTFFTGPLSDAFGRKPVIYVGSALYIIAAAAAWASSSLEMLLVARIFQGIGCAAPRVVAMAIIRDLYSGREMARIVSIAMMIFTLVPAIAPMLGAGVIALTGWRGIFASFILFSLITIVWMGVRLPEPLSVENRRPLRLPLILDAARQMFTHPTVRLSILVQTLCLGMLFTMLTMVQPVYDVIHDSADSFPFWFGFVALMAGSASLLNAALVIKLGMRRIVTWALGAQVLFTTAVIALSAADLSPTLSFAVFVSWQTAVFFMAGMTMGNLNAIAMEPMGHIAGMAASVIGAISTVFAAAIAAPIGQMFDGSITPLAVGILAMSAAGFGLMLHMGRIENRLPA</sequence>
<dbReference type="EMBL" id="CYPS01000008">
    <property type="protein sequence ID" value="CUH41707.1"/>
    <property type="molecule type" value="Genomic_DNA"/>
</dbReference>
<evidence type="ECO:0000256" key="3">
    <source>
        <dbReference type="ARBA" id="ARBA00022692"/>
    </source>
</evidence>
<keyword evidence="3 6" id="KW-0812">Transmembrane</keyword>
<evidence type="ECO:0000259" key="7">
    <source>
        <dbReference type="PROSITE" id="PS50850"/>
    </source>
</evidence>
<dbReference type="PROSITE" id="PS50850">
    <property type="entry name" value="MFS"/>
    <property type="match status" value="1"/>
</dbReference>
<feature type="transmembrane region" description="Helical" evidence="6">
    <location>
        <begin position="342"/>
        <end position="365"/>
    </location>
</feature>